<keyword evidence="2" id="KW-1185">Reference proteome</keyword>
<dbReference type="Pfam" id="PF07009">
    <property type="entry name" value="NusG_II"/>
    <property type="match status" value="1"/>
</dbReference>
<dbReference type="STRING" id="656914.SAMN00017405_2019"/>
<organism evidence="1 2">
    <name type="scientific">Desulfonispora thiosulfatigenes DSM 11270</name>
    <dbReference type="NCBI Taxonomy" id="656914"/>
    <lineage>
        <taxon>Bacteria</taxon>
        <taxon>Bacillati</taxon>
        <taxon>Bacillota</taxon>
        <taxon>Clostridia</taxon>
        <taxon>Eubacteriales</taxon>
        <taxon>Peptococcaceae</taxon>
        <taxon>Desulfonispora</taxon>
    </lineage>
</organism>
<evidence type="ECO:0000313" key="1">
    <source>
        <dbReference type="EMBL" id="SMB80983.1"/>
    </source>
</evidence>
<name>A0A1W1UIZ3_DESTI</name>
<dbReference type="RefSeq" id="WP_084052053.1">
    <property type="nucleotide sequence ID" value="NZ_FWWT01000006.1"/>
</dbReference>
<dbReference type="Gene3D" id="2.60.320.10">
    <property type="entry name" value="N-utilization substance G protein NusG, insert domain"/>
    <property type="match status" value="1"/>
</dbReference>
<evidence type="ECO:0000313" key="2">
    <source>
        <dbReference type="Proteomes" id="UP000192731"/>
    </source>
</evidence>
<accession>A0A1W1UIZ3</accession>
<sequence length="123" mass="13705">MKRGDKILIGILLLIVLAFFMLAEARKANEPANKIAVVRVKGEIEQKIELVEDRNNEFNFIGPMGISRARLENGKIKMISSPCKDKICIKQGHISTGGQSIVCVPNQVSISIEKEDELDEITR</sequence>
<dbReference type="OrthoDB" id="47603at2"/>
<dbReference type="Proteomes" id="UP000192731">
    <property type="component" value="Unassembled WGS sequence"/>
</dbReference>
<dbReference type="AlphaFoldDB" id="A0A1W1UIZ3"/>
<dbReference type="InterPro" id="IPR038690">
    <property type="entry name" value="NusG_2_sf"/>
</dbReference>
<proteinExistence type="predicted"/>
<protein>
    <submittedName>
        <fullName evidence="1">Uncharacterized protein</fullName>
    </submittedName>
</protein>
<dbReference type="EMBL" id="FWWT01000006">
    <property type="protein sequence ID" value="SMB80983.1"/>
    <property type="molecule type" value="Genomic_DNA"/>
</dbReference>
<dbReference type="SUPFAM" id="SSF82004">
    <property type="entry name" value="N-utilization substance G protein NusG, insert domain"/>
    <property type="match status" value="1"/>
</dbReference>
<reference evidence="1 2" key="1">
    <citation type="submission" date="2017-04" db="EMBL/GenBank/DDBJ databases">
        <authorList>
            <person name="Afonso C.L."/>
            <person name="Miller P.J."/>
            <person name="Scott M.A."/>
            <person name="Spackman E."/>
            <person name="Goraichik I."/>
            <person name="Dimitrov K.M."/>
            <person name="Suarez D.L."/>
            <person name="Swayne D.E."/>
        </authorList>
    </citation>
    <scope>NUCLEOTIDE SEQUENCE [LARGE SCALE GENOMIC DNA]</scope>
    <source>
        <strain evidence="1 2">DSM 11270</strain>
    </source>
</reference>
<gene>
    <name evidence="1" type="ORF">SAMN00017405_2019</name>
</gene>